<dbReference type="GO" id="GO:0016020">
    <property type="term" value="C:membrane"/>
    <property type="evidence" value="ECO:0007669"/>
    <property type="project" value="UniProtKB-SubCell"/>
</dbReference>
<organism evidence="5 6">
    <name type="scientific">Ectorhizobium quercum</name>
    <dbReference type="NCBI Taxonomy" id="2965071"/>
    <lineage>
        <taxon>Bacteria</taxon>
        <taxon>Pseudomonadati</taxon>
        <taxon>Pseudomonadota</taxon>
        <taxon>Alphaproteobacteria</taxon>
        <taxon>Hyphomicrobiales</taxon>
        <taxon>Rhizobiaceae</taxon>
        <taxon>Ectorhizobium</taxon>
    </lineage>
</organism>
<dbReference type="EMBL" id="JANFPI010000002">
    <property type="protein sequence ID" value="MCX8997066.1"/>
    <property type="molecule type" value="Genomic_DNA"/>
</dbReference>
<dbReference type="RefSeq" id="WP_306410835.1">
    <property type="nucleotide sequence ID" value="NZ_JANFPI010000002.1"/>
</dbReference>
<protein>
    <submittedName>
        <fullName evidence="5">Prohibitin family protein</fullName>
    </submittedName>
</protein>
<dbReference type="Gene3D" id="3.30.479.30">
    <property type="entry name" value="Band 7 domain"/>
    <property type="match status" value="1"/>
</dbReference>
<dbReference type="SUPFAM" id="SSF117892">
    <property type="entry name" value="Band 7/SPFH domain"/>
    <property type="match status" value="1"/>
</dbReference>
<keyword evidence="3" id="KW-1133">Transmembrane helix</keyword>
<proteinExistence type="predicted"/>
<evidence type="ECO:0000313" key="5">
    <source>
        <dbReference type="EMBL" id="MCX8997066.1"/>
    </source>
</evidence>
<comment type="subcellular location">
    <subcellularLocation>
        <location evidence="1">Membrane</location>
        <topology evidence="1">Single-pass membrane protein</topology>
    </subcellularLocation>
</comment>
<dbReference type="CDD" id="cd03401">
    <property type="entry name" value="SPFH_prohibitin"/>
    <property type="match status" value="1"/>
</dbReference>
<dbReference type="PANTHER" id="PTHR42911">
    <property type="entry name" value="MODULATOR OF FTSH PROTEASE HFLC"/>
    <property type="match status" value="1"/>
</dbReference>
<keyword evidence="3" id="KW-0812">Transmembrane</keyword>
<sequence length="309" mass="33821">MKIASVIPSILAGIVGLAILSVVFGSWYTIDQGERGVVLRYGAIAGTAEPGLGFKLPLIDSIVRVSVQSKAAVYEHMEAYSRDQQPAVVKLSVNYRIPVDQVASVYEQYGSEEGLLSRLVERKVFEETKTVFGRFNAVTAIQERGRLNLEIAQAIQESVKGPVIVDSVQIENIDFSDAYEASIEQRMLAEVEVQKLRQNAEREKVQAEITVTRANADADARRADAQAQADAVRLQAQADAEAIRLRGDAEALAIKARGDALKDNPGLVSLTQAEKWDGKLPTTMLPNGAVPMLDLRDRAPINRYSDDIE</sequence>
<evidence type="ECO:0000256" key="2">
    <source>
        <dbReference type="SAM" id="Coils"/>
    </source>
</evidence>
<gene>
    <name evidence="5" type="ORF">NOF55_08090</name>
</gene>
<feature type="domain" description="Band 7" evidence="4">
    <location>
        <begin position="25"/>
        <end position="187"/>
    </location>
</feature>
<accession>A0AAE3MZA7</accession>
<keyword evidence="2" id="KW-0175">Coiled coil</keyword>
<reference evidence="5" key="1">
    <citation type="submission" date="2022-07" db="EMBL/GenBank/DDBJ databases">
        <title>Ectorhizobium quercum gen.nov., sp. nov.</title>
        <authorList>
            <person name="Ma T."/>
            <person name="Li Y."/>
        </authorList>
    </citation>
    <scope>NUCLEOTIDE SEQUENCE</scope>
    <source>
        <strain evidence="5">BDR2-2</strain>
    </source>
</reference>
<dbReference type="PANTHER" id="PTHR42911:SF2">
    <property type="entry name" value="PROHIBITIN FAMILY PROTEIN"/>
    <property type="match status" value="1"/>
</dbReference>
<name>A0AAE3MZA7_9HYPH</name>
<evidence type="ECO:0000256" key="1">
    <source>
        <dbReference type="ARBA" id="ARBA00004167"/>
    </source>
</evidence>
<comment type="caution">
    <text evidence="5">The sequence shown here is derived from an EMBL/GenBank/DDBJ whole genome shotgun (WGS) entry which is preliminary data.</text>
</comment>
<evidence type="ECO:0000313" key="6">
    <source>
        <dbReference type="Proteomes" id="UP001208771"/>
    </source>
</evidence>
<dbReference type="InterPro" id="IPR001107">
    <property type="entry name" value="Band_7"/>
</dbReference>
<evidence type="ECO:0000256" key="3">
    <source>
        <dbReference type="SAM" id="Phobius"/>
    </source>
</evidence>
<feature type="coiled-coil region" evidence="2">
    <location>
        <begin position="179"/>
        <end position="217"/>
    </location>
</feature>
<dbReference type="Pfam" id="PF01145">
    <property type="entry name" value="Band_7"/>
    <property type="match status" value="1"/>
</dbReference>
<dbReference type="SMART" id="SM00244">
    <property type="entry name" value="PHB"/>
    <property type="match status" value="1"/>
</dbReference>
<feature type="transmembrane region" description="Helical" evidence="3">
    <location>
        <begin position="6"/>
        <end position="30"/>
    </location>
</feature>
<dbReference type="InterPro" id="IPR036013">
    <property type="entry name" value="Band_7/SPFH_dom_sf"/>
</dbReference>
<dbReference type="AlphaFoldDB" id="A0AAE3MZA7"/>
<evidence type="ECO:0000259" key="4">
    <source>
        <dbReference type="SMART" id="SM00244"/>
    </source>
</evidence>
<dbReference type="Proteomes" id="UP001208771">
    <property type="component" value="Unassembled WGS sequence"/>
</dbReference>
<keyword evidence="6" id="KW-1185">Reference proteome</keyword>
<dbReference type="InterPro" id="IPR000163">
    <property type="entry name" value="Prohibitin"/>
</dbReference>
<keyword evidence="3" id="KW-0472">Membrane</keyword>